<dbReference type="EMBL" id="AMYD01003536">
    <property type="protein sequence ID" value="EQB46097.1"/>
    <property type="molecule type" value="Genomic_DNA"/>
</dbReference>
<dbReference type="AlphaFoldDB" id="T0JSK5"/>
<evidence type="ECO:0000313" key="3">
    <source>
        <dbReference type="Proteomes" id="UP000015530"/>
    </source>
</evidence>
<organism evidence="2 3">
    <name type="scientific">Colletotrichum gloeosporioides (strain Cg-14)</name>
    <name type="common">Anthracnose fungus</name>
    <name type="synonym">Glomerella cingulata</name>
    <dbReference type="NCBI Taxonomy" id="1237896"/>
    <lineage>
        <taxon>Eukaryota</taxon>
        <taxon>Fungi</taxon>
        <taxon>Dikarya</taxon>
        <taxon>Ascomycota</taxon>
        <taxon>Pezizomycotina</taxon>
        <taxon>Sordariomycetes</taxon>
        <taxon>Hypocreomycetidae</taxon>
        <taxon>Glomerellales</taxon>
        <taxon>Glomerellaceae</taxon>
        <taxon>Colletotrichum</taxon>
        <taxon>Colletotrichum gloeosporioides species complex</taxon>
    </lineage>
</organism>
<reference evidence="3" key="1">
    <citation type="journal article" date="2013" name="Mol. Plant Microbe Interact.">
        <title>Global aspects of pacC regulation of pathogenicity genes in Colletotrichum gloeosporioides as revealed by transcriptome analysis.</title>
        <authorList>
            <person name="Alkan N."/>
            <person name="Meng X."/>
            <person name="Friedlander G."/>
            <person name="Reuveni E."/>
            <person name="Sukno S."/>
            <person name="Sherman A."/>
            <person name="Thon M."/>
            <person name="Fluhr R."/>
            <person name="Prusky D."/>
        </authorList>
    </citation>
    <scope>NUCLEOTIDE SEQUENCE [LARGE SCALE GENOMIC DNA]</scope>
    <source>
        <strain evidence="3">Cg-14</strain>
    </source>
</reference>
<protein>
    <submittedName>
        <fullName evidence="2">Uncharacterized protein</fullName>
    </submittedName>
</protein>
<dbReference type="Proteomes" id="UP000015530">
    <property type="component" value="Unassembled WGS sequence"/>
</dbReference>
<dbReference type="HOGENOM" id="CLU_990487_0_0_1"/>
<sequence>MPSGPYINVTPAKDAEIVQFFAPLSAGLNNAAVHSETMRQDYNKSQSPWLELAVDIHRSHQRIGAQARNLDWGSFLREIYNPDNLGQLLMKAMELSETIELALEIGPEACNNNQVDAVISSLRKPNKHQPISPITIIQGIMQALANRVDDEEFDDELKAAAPAKASVAVKRTLQRQFRARGNDEEDEEPEDTQSSKGQTAPSSMITEAELNMFLQAQHEHDELLSRFRNKEAAEVDGSLRLMMGSLLESVFRPTEGILDSRQSGGVLAFLESEKRQRKILG</sequence>
<evidence type="ECO:0000256" key="1">
    <source>
        <dbReference type="SAM" id="MobiDB-lite"/>
    </source>
</evidence>
<proteinExistence type="predicted"/>
<gene>
    <name evidence="2" type="ORF">CGLO_14905</name>
</gene>
<feature type="compositionally biased region" description="Polar residues" evidence="1">
    <location>
        <begin position="192"/>
        <end position="201"/>
    </location>
</feature>
<comment type="caution">
    <text evidence="2">The sequence shown here is derived from an EMBL/GenBank/DDBJ whole genome shotgun (WGS) entry which is preliminary data.</text>
</comment>
<dbReference type="OrthoDB" id="10594354at2759"/>
<accession>T0JSK5</accession>
<name>T0JSK5_COLGC</name>
<evidence type="ECO:0000313" key="2">
    <source>
        <dbReference type="EMBL" id="EQB46097.1"/>
    </source>
</evidence>
<feature type="region of interest" description="Disordered" evidence="1">
    <location>
        <begin position="177"/>
        <end position="201"/>
    </location>
</feature>